<dbReference type="PANTHER" id="PTHR33110:SF69">
    <property type="entry name" value="OS02G0318200 PROTEIN"/>
    <property type="match status" value="1"/>
</dbReference>
<feature type="domain" description="PTBP1-like RNA recognition motif 2" evidence="3">
    <location>
        <begin position="55"/>
        <end position="101"/>
    </location>
</feature>
<evidence type="ECO:0000259" key="3">
    <source>
        <dbReference type="Pfam" id="PF11835"/>
    </source>
</evidence>
<dbReference type="OMA" id="GRMLCNW"/>
<dbReference type="PANTHER" id="PTHR33110">
    <property type="entry name" value="F-BOX/KELCH-REPEAT PROTEIN-RELATED"/>
    <property type="match status" value="1"/>
</dbReference>
<evidence type="ECO:0000259" key="2">
    <source>
        <dbReference type="Pfam" id="PF03478"/>
    </source>
</evidence>
<organism evidence="4">
    <name type="scientific">Oryza nivara</name>
    <name type="common">Indian wild rice</name>
    <name type="synonym">Oryza sativa f. spontanea</name>
    <dbReference type="NCBI Taxonomy" id="4536"/>
    <lineage>
        <taxon>Eukaryota</taxon>
        <taxon>Viridiplantae</taxon>
        <taxon>Streptophyta</taxon>
        <taxon>Embryophyta</taxon>
        <taxon>Tracheophyta</taxon>
        <taxon>Spermatophyta</taxon>
        <taxon>Magnoliopsida</taxon>
        <taxon>Liliopsida</taxon>
        <taxon>Poales</taxon>
        <taxon>Poaceae</taxon>
        <taxon>BOP clade</taxon>
        <taxon>Oryzoideae</taxon>
        <taxon>Oryzeae</taxon>
        <taxon>Oryzinae</taxon>
        <taxon>Oryza</taxon>
    </lineage>
</organism>
<name>A0A0E0G5L1_ORYNI</name>
<keyword evidence="5" id="KW-1185">Reference proteome</keyword>
<dbReference type="Proteomes" id="UP000006591">
    <property type="component" value="Chromosome 2"/>
</dbReference>
<feature type="compositionally biased region" description="Low complexity" evidence="1">
    <location>
        <begin position="147"/>
        <end position="165"/>
    </location>
</feature>
<dbReference type="AlphaFoldDB" id="A0A0E0G5L1"/>
<feature type="region of interest" description="Disordered" evidence="1">
    <location>
        <begin position="147"/>
        <end position="170"/>
    </location>
</feature>
<dbReference type="STRING" id="4536.A0A0E0G5L1"/>
<protein>
    <submittedName>
        <fullName evidence="4">Uncharacterized protein</fullName>
    </submittedName>
</protein>
<evidence type="ECO:0000313" key="5">
    <source>
        <dbReference type="Proteomes" id="UP000006591"/>
    </source>
</evidence>
<evidence type="ECO:0000256" key="1">
    <source>
        <dbReference type="SAM" id="MobiDB-lite"/>
    </source>
</evidence>
<reference evidence="4" key="1">
    <citation type="submission" date="2015-04" db="UniProtKB">
        <authorList>
            <consortium name="EnsemblPlants"/>
        </authorList>
    </citation>
    <scope>IDENTIFICATION</scope>
    <source>
        <strain evidence="4">SL10</strain>
    </source>
</reference>
<dbReference type="eggNOG" id="KOG3126">
    <property type="taxonomic scope" value="Eukaryota"/>
</dbReference>
<dbReference type="InterPro" id="IPR005174">
    <property type="entry name" value="KIB1-4_b-propeller"/>
</dbReference>
<feature type="domain" description="KIB1-4 beta-propeller" evidence="2">
    <location>
        <begin position="835"/>
        <end position="1106"/>
    </location>
</feature>
<dbReference type="HOGENOM" id="CLU_292469_0_0_1"/>
<dbReference type="Pfam" id="PF11835">
    <property type="entry name" value="RRM_8"/>
    <property type="match status" value="1"/>
</dbReference>
<evidence type="ECO:0000313" key="4">
    <source>
        <dbReference type="EnsemblPlants" id="ONIVA02G15360.1"/>
    </source>
</evidence>
<dbReference type="Pfam" id="PF03478">
    <property type="entry name" value="Beta-prop_KIB1-4"/>
    <property type="match status" value="1"/>
</dbReference>
<dbReference type="Gramene" id="ONIVA02G15360.1">
    <property type="protein sequence ID" value="ONIVA02G15360.1"/>
    <property type="gene ID" value="ONIVA02G15360"/>
</dbReference>
<sequence>MEWVRNNKISKPTIRGIPYQKARWMTHSGSSDVQRLDPSIGGGFTGGACQVFGEMPSWLGAGAGTALRVQVSQVLYPMTSEVLHQVYNGYGAVAVQVLATTHASFPGNGANVMPTKYSTLGPSYATTTSGAKSIPAATERVFPATKASLAPSTSSTTMTTPAPSTETKDVGAGMDKEALKSEKTTQDLNTKMMAMINKMLETCRNTKEDYTVSVDCNGDATALSVNIDPVPILSEVSNEANSTHLVNTNKLSMVTVKPTKGLTKSKKEKVDGDVGGMVTDNCVKFTKVDTKLIFVFRPFTDVCLTLCRSNHIVVTNLPVVSSECEVCCDDFVSGADFTARPQVVPPWRLAVPLDFRFLPWPDIFNQGNGGVVVKLLQPWPPPIQAEVKAKVEKLNLHGQKLKIQILVTVYSVPKATIEGLQLLGERMLLEEQLKCEVVKSSWYNFSNLLVGDMIDTALPMQSLGQLVSSYNLTRFENENLLVQQVMSWCRFKFSANYFLSKPYQWRKYMVDAPAYQGFPFQGMIKQQIDGIDKMLLYYHQISIVYCSVSENIVYDVTGTPVMPSKWIHVIAVGRTWLLSAFALINFLDAGTVQLAVKLVHVKIAEMTRIRSWDPGIVNLVTIIACQISTEVKKGGSDTLDLSSVCKYKNAHDSIQVGTVSSISLSLTMFVVLPYRKLGTSIKSPNYNSGQMEVQCIHQSASFVTSIGMESSLVVAFYGSAGAYGLALDDHLQLPWDPGGTDLELQLHQLGDKLIFKAGRMLCNWVGLLPEECVAGILHHLLCLPDHSMFSGVCTRWRTIAMRHLPPMQPWLFMPSTNATSFFCVACERTHQGPCLPDNARGARFCGAHLEGWVAAAEIPHDDRSVPGNRAPALLNLCTGERVLLPRSLRNNNPDTTFINHIQAVILSYTPCQAHPYYAAAIVSGKPNIMFWRPGMSDCVPPMLKWDSGFKMWQKQLSKDPIEDANYIFFGPLGGGFYVLNNKEDLLVYTPKANDRHGELTMSSVNKYQLRRNPRPTMPGPGEVLGRYLVESRGQLLMVVRFVSTEKATVAFDVFKLELKPPSWKKLTLDTLADRTIFLVRGCSCAVEMRKSSQFPPNIYFLDDSARFNGAGSSTSQVQQVEGTFPCGDTGRCCEQGIVRCLPREPPSDSSPWTWFYLPPYEALSRKWFMEQLIKQGEQLRLQEHQDG</sequence>
<reference evidence="4" key="2">
    <citation type="submission" date="2018-04" db="EMBL/GenBank/DDBJ databases">
        <title>OnivRS2 (Oryza nivara Reference Sequence Version 2).</title>
        <authorList>
            <person name="Zhang J."/>
            <person name="Kudrna D."/>
            <person name="Lee S."/>
            <person name="Talag J."/>
            <person name="Rajasekar S."/>
            <person name="Welchert J."/>
            <person name="Hsing Y.-I."/>
            <person name="Wing R.A."/>
        </authorList>
    </citation>
    <scope>NUCLEOTIDE SEQUENCE [LARGE SCALE GENOMIC DNA]</scope>
    <source>
        <strain evidence="4">SL10</strain>
    </source>
</reference>
<accession>A0A0E0G5L1</accession>
<dbReference type="InterPro" id="IPR021790">
    <property type="entry name" value="PTBP1-like_RRM2"/>
</dbReference>
<proteinExistence type="predicted"/>
<dbReference type="EnsemblPlants" id="ONIVA02G15360.1">
    <property type="protein sequence ID" value="ONIVA02G15360.1"/>
    <property type="gene ID" value="ONIVA02G15360"/>
</dbReference>